<proteinExistence type="predicted"/>
<organism evidence="1">
    <name type="scientific">Myoviridae sp. ct3Oc10</name>
    <dbReference type="NCBI Taxonomy" id="2825025"/>
    <lineage>
        <taxon>Viruses</taxon>
        <taxon>Duplodnaviria</taxon>
        <taxon>Heunggongvirae</taxon>
        <taxon>Uroviricota</taxon>
        <taxon>Caudoviricetes</taxon>
    </lineage>
</organism>
<reference evidence="1" key="1">
    <citation type="journal article" date="2021" name="Proc. Natl. Acad. Sci. U.S.A.">
        <title>A Catalog of Tens of Thousands of Viruses from Human Metagenomes Reveals Hidden Associations with Chronic Diseases.</title>
        <authorList>
            <person name="Tisza M.J."/>
            <person name="Buck C.B."/>
        </authorList>
    </citation>
    <scope>NUCLEOTIDE SEQUENCE</scope>
    <source>
        <strain evidence="1">Ct3Oc10</strain>
    </source>
</reference>
<accession>A0A8S5U719</accession>
<dbReference type="EMBL" id="BK016023">
    <property type="protein sequence ID" value="DAF90218.1"/>
    <property type="molecule type" value="Genomic_DNA"/>
</dbReference>
<protein>
    <submittedName>
        <fullName evidence="1">Uncharacterized protein</fullName>
    </submittedName>
</protein>
<name>A0A8S5U719_9CAUD</name>
<sequence>MKEPFYYTEGAEIEMFIDGKWTRGKVVNGYRFRDGLITMETAEGRRVWCGEASGAWREPERSSS</sequence>
<evidence type="ECO:0000313" key="1">
    <source>
        <dbReference type="EMBL" id="DAF90218.1"/>
    </source>
</evidence>